<dbReference type="PROSITE" id="PS50943">
    <property type="entry name" value="HTH_CROC1"/>
    <property type="match status" value="1"/>
</dbReference>
<dbReference type="KEGG" id="mpec:B9O19_02105"/>
<dbReference type="RefSeq" id="WP_102366378.1">
    <property type="nucleotide sequence ID" value="NZ_CP020991.1"/>
</dbReference>
<gene>
    <name evidence="2" type="ORF">B9O19_02105</name>
</gene>
<protein>
    <submittedName>
        <fullName evidence="2">Transcriptional regulator</fullName>
    </submittedName>
</protein>
<evidence type="ECO:0000259" key="1">
    <source>
        <dbReference type="PROSITE" id="PS50943"/>
    </source>
</evidence>
<feature type="domain" description="HTH cro/C1-type" evidence="1">
    <location>
        <begin position="14"/>
        <end position="68"/>
    </location>
</feature>
<sequence>MEINLSNYDNKDIIKILREWTELTQKEFAESIGLKERTIRSYEAGDTIYNINTLRKISKVHKIKIIFEKK</sequence>
<accession>A0A2K9P4Q4</accession>
<dbReference type="SMART" id="SM00530">
    <property type="entry name" value="HTH_XRE"/>
    <property type="match status" value="1"/>
</dbReference>
<dbReference type="CDD" id="cd00093">
    <property type="entry name" value="HTH_XRE"/>
    <property type="match status" value="1"/>
</dbReference>
<dbReference type="EMBL" id="CP020991">
    <property type="protein sequence ID" value="AUO20247.1"/>
    <property type="molecule type" value="Genomic_DNA"/>
</dbReference>
<dbReference type="Pfam" id="PF01381">
    <property type="entry name" value="HTH_3"/>
    <property type="match status" value="1"/>
</dbReference>
<reference evidence="2 3" key="1">
    <citation type="submission" date="2017-04" db="EMBL/GenBank/DDBJ databases">
        <title>Monoglobus pectinilyticus 14 draft genome.</title>
        <authorList>
            <person name="Kim C."/>
            <person name="Rosendale D.I."/>
            <person name="Kelly W.J."/>
            <person name="Tannock G.W."/>
            <person name="Patchett M.L."/>
            <person name="Jordens J.Z."/>
        </authorList>
    </citation>
    <scope>NUCLEOTIDE SEQUENCE [LARGE SCALE GENOMIC DNA]</scope>
    <source>
        <strain evidence="2 3">14</strain>
    </source>
</reference>
<dbReference type="GeneID" id="98063477"/>
<name>A0A2K9P4Q4_9FIRM</name>
<dbReference type="SUPFAM" id="SSF47413">
    <property type="entry name" value="lambda repressor-like DNA-binding domains"/>
    <property type="match status" value="1"/>
</dbReference>
<evidence type="ECO:0000313" key="2">
    <source>
        <dbReference type="EMBL" id="AUO20247.1"/>
    </source>
</evidence>
<dbReference type="Proteomes" id="UP000235589">
    <property type="component" value="Chromosome"/>
</dbReference>
<dbReference type="Gene3D" id="1.10.260.40">
    <property type="entry name" value="lambda repressor-like DNA-binding domains"/>
    <property type="match status" value="1"/>
</dbReference>
<dbReference type="AlphaFoldDB" id="A0A2K9P4Q4"/>
<keyword evidence="3" id="KW-1185">Reference proteome</keyword>
<dbReference type="InterPro" id="IPR010982">
    <property type="entry name" value="Lambda_DNA-bd_dom_sf"/>
</dbReference>
<dbReference type="InterPro" id="IPR001387">
    <property type="entry name" value="Cro/C1-type_HTH"/>
</dbReference>
<dbReference type="OrthoDB" id="2041363at2"/>
<dbReference type="GO" id="GO:0003677">
    <property type="term" value="F:DNA binding"/>
    <property type="evidence" value="ECO:0007669"/>
    <property type="project" value="InterPro"/>
</dbReference>
<proteinExistence type="predicted"/>
<organism evidence="2 3">
    <name type="scientific">Monoglobus pectinilyticus</name>
    <dbReference type="NCBI Taxonomy" id="1981510"/>
    <lineage>
        <taxon>Bacteria</taxon>
        <taxon>Bacillati</taxon>
        <taxon>Bacillota</taxon>
        <taxon>Clostridia</taxon>
        <taxon>Monoglobales</taxon>
        <taxon>Monoglobaceae</taxon>
        <taxon>Monoglobus</taxon>
    </lineage>
</organism>
<evidence type="ECO:0000313" key="3">
    <source>
        <dbReference type="Proteomes" id="UP000235589"/>
    </source>
</evidence>